<evidence type="ECO:0000313" key="1">
    <source>
        <dbReference type="EMBL" id="WIA17813.1"/>
    </source>
</evidence>
<dbReference type="InterPro" id="IPR011051">
    <property type="entry name" value="RmlC_Cupin_sf"/>
</dbReference>
<gene>
    <name evidence="1" type="ORF">OEZ85_009322</name>
</gene>
<accession>A0ABY8UB10</accession>
<sequence>MAAQEQTVVELQAQLISPEAFEPFGQLIGPTHDGKEFDQEDAQLVLDKGTPRFYIMRLPKRGLCFSRITYHASVTQCLGGLNPGQPWYMVVAAPSGSVAAYPQQQQLVAFKVPHGVFLRMKEGTWHAGPLFDGAEQMDFYNLELSDTNVVDHNTHDYASANGVTYRVLEC</sequence>
<evidence type="ECO:0008006" key="3">
    <source>
        <dbReference type="Google" id="ProtNLM"/>
    </source>
</evidence>
<name>A0ABY8UB10_TETOB</name>
<dbReference type="PANTHER" id="PTHR35721:SF1">
    <property type="entry name" value="UREIDOGLYCOLATE HYDROLASE"/>
    <property type="match status" value="1"/>
</dbReference>
<dbReference type="Proteomes" id="UP001244341">
    <property type="component" value="Chromosome 9b"/>
</dbReference>
<keyword evidence="2" id="KW-1185">Reference proteome</keyword>
<dbReference type="InterPro" id="IPR024060">
    <property type="entry name" value="Ureidoglycolate_lyase_dom_sf"/>
</dbReference>
<evidence type="ECO:0000313" key="2">
    <source>
        <dbReference type="Proteomes" id="UP001244341"/>
    </source>
</evidence>
<reference evidence="1 2" key="1">
    <citation type="submission" date="2023-05" db="EMBL/GenBank/DDBJ databases">
        <title>A 100% complete, gapless, phased diploid assembly of the Scenedesmus obliquus UTEX 3031 genome.</title>
        <authorList>
            <person name="Biondi T.C."/>
            <person name="Hanschen E.R."/>
            <person name="Kwon T."/>
            <person name="Eng W."/>
            <person name="Kruse C.P.S."/>
            <person name="Koehler S.I."/>
            <person name="Kunde Y."/>
            <person name="Gleasner C.D."/>
            <person name="You Mak K.T."/>
            <person name="Polle J."/>
            <person name="Hovde B.T."/>
            <person name="Starkenburg S.R."/>
        </authorList>
    </citation>
    <scope>NUCLEOTIDE SEQUENCE [LARGE SCALE GENOMIC DNA]</scope>
    <source>
        <strain evidence="1 2">DOE0152z</strain>
    </source>
</reference>
<dbReference type="Gene3D" id="2.60.120.480">
    <property type="entry name" value="Ureidoglycolate hydrolase"/>
    <property type="match status" value="1"/>
</dbReference>
<dbReference type="PANTHER" id="PTHR35721">
    <property type="entry name" value="UREIDOGLYCOLATE HYDROLASE"/>
    <property type="match status" value="1"/>
</dbReference>
<dbReference type="EMBL" id="CP126216">
    <property type="protein sequence ID" value="WIA17813.1"/>
    <property type="molecule type" value="Genomic_DNA"/>
</dbReference>
<organism evidence="1 2">
    <name type="scientific">Tetradesmus obliquus</name>
    <name type="common">Green alga</name>
    <name type="synonym">Acutodesmus obliquus</name>
    <dbReference type="NCBI Taxonomy" id="3088"/>
    <lineage>
        <taxon>Eukaryota</taxon>
        <taxon>Viridiplantae</taxon>
        <taxon>Chlorophyta</taxon>
        <taxon>core chlorophytes</taxon>
        <taxon>Chlorophyceae</taxon>
        <taxon>CS clade</taxon>
        <taxon>Sphaeropleales</taxon>
        <taxon>Scenedesmaceae</taxon>
        <taxon>Tetradesmus</taxon>
    </lineage>
</organism>
<protein>
    <recommendedName>
        <fullName evidence="3">Ureidoglycolate hydrolase</fullName>
    </recommendedName>
</protein>
<proteinExistence type="predicted"/>
<dbReference type="SUPFAM" id="SSF51182">
    <property type="entry name" value="RmlC-like cupins"/>
    <property type="match status" value="1"/>
</dbReference>